<comment type="subunit">
    <text evidence="2">Homotetramer.</text>
</comment>
<dbReference type="PANTHER" id="PTHR43521:SF1">
    <property type="entry name" value="ALPHA-AMINOADIPIC SEMIALDEHYDE DEHYDROGENASE"/>
    <property type="match status" value="1"/>
</dbReference>
<keyword evidence="3 6" id="KW-0560">Oxidoreductase</keyword>
<comment type="similarity">
    <text evidence="1 6">Belongs to the aldehyde dehydrogenase family.</text>
</comment>
<evidence type="ECO:0000256" key="4">
    <source>
        <dbReference type="ARBA" id="ARBA00023027"/>
    </source>
</evidence>
<dbReference type="Pfam" id="PF00171">
    <property type="entry name" value="Aldedh"/>
    <property type="match status" value="1"/>
</dbReference>
<dbReference type="InterPro" id="IPR015590">
    <property type="entry name" value="Aldehyde_DH_dom"/>
</dbReference>
<reference evidence="8 9" key="1">
    <citation type="submission" date="2018-10" db="EMBL/GenBank/DDBJ databases">
        <title>Genome assembly for a Yunnan-Guizhou Plateau 3E fish, Anabarilius grahami (Regan), and its evolutionary and genetic applications.</title>
        <authorList>
            <person name="Jiang W."/>
        </authorList>
    </citation>
    <scope>NUCLEOTIDE SEQUENCE [LARGE SCALE GENOMIC DNA]</scope>
    <source>
        <strain evidence="8">AG-KIZ</strain>
        <tissue evidence="8">Muscle</tissue>
    </source>
</reference>
<dbReference type="Gene3D" id="3.40.309.10">
    <property type="entry name" value="Aldehyde Dehydrogenase, Chain A, domain 2"/>
    <property type="match status" value="1"/>
</dbReference>
<protein>
    <submittedName>
        <fullName evidence="8">Alpha-aminoadipic semialdehyde dehydrogenase</fullName>
    </submittedName>
</protein>
<keyword evidence="9" id="KW-1185">Reference proteome</keyword>
<dbReference type="SUPFAM" id="SSF53720">
    <property type="entry name" value="ALDH-like"/>
    <property type="match status" value="1"/>
</dbReference>
<evidence type="ECO:0000256" key="1">
    <source>
        <dbReference type="ARBA" id="ARBA00009986"/>
    </source>
</evidence>
<evidence type="ECO:0000256" key="6">
    <source>
        <dbReference type="RuleBase" id="RU003345"/>
    </source>
</evidence>
<dbReference type="InterPro" id="IPR029510">
    <property type="entry name" value="Ald_DH_CS_GLU"/>
</dbReference>
<keyword evidence="4" id="KW-0520">NAD</keyword>
<evidence type="ECO:0000256" key="3">
    <source>
        <dbReference type="ARBA" id="ARBA00023002"/>
    </source>
</evidence>
<dbReference type="Proteomes" id="UP000281406">
    <property type="component" value="Unassembled WGS sequence"/>
</dbReference>
<feature type="domain" description="Aldehyde dehydrogenase" evidence="7">
    <location>
        <begin position="45"/>
        <end position="156"/>
    </location>
</feature>
<dbReference type="EMBL" id="RJVU01028394">
    <property type="protein sequence ID" value="ROL48824.1"/>
    <property type="molecule type" value="Genomic_DNA"/>
</dbReference>
<organism evidence="8 9">
    <name type="scientific">Anabarilius grahami</name>
    <name type="common">Kanglang fish</name>
    <name type="synonym">Barilius grahami</name>
    <dbReference type="NCBI Taxonomy" id="495550"/>
    <lineage>
        <taxon>Eukaryota</taxon>
        <taxon>Metazoa</taxon>
        <taxon>Chordata</taxon>
        <taxon>Craniata</taxon>
        <taxon>Vertebrata</taxon>
        <taxon>Euteleostomi</taxon>
        <taxon>Actinopterygii</taxon>
        <taxon>Neopterygii</taxon>
        <taxon>Teleostei</taxon>
        <taxon>Ostariophysi</taxon>
        <taxon>Cypriniformes</taxon>
        <taxon>Xenocyprididae</taxon>
        <taxon>Xenocypridinae</taxon>
        <taxon>Xenocypridinae incertae sedis</taxon>
        <taxon>Anabarilius</taxon>
    </lineage>
</organism>
<dbReference type="PANTHER" id="PTHR43521">
    <property type="entry name" value="ALPHA-AMINOADIPIC SEMIALDEHYDE DEHYDROGENASE"/>
    <property type="match status" value="1"/>
</dbReference>
<feature type="active site" evidence="5">
    <location>
        <position position="51"/>
    </location>
</feature>
<evidence type="ECO:0000259" key="7">
    <source>
        <dbReference type="Pfam" id="PF00171"/>
    </source>
</evidence>
<evidence type="ECO:0000313" key="9">
    <source>
        <dbReference type="Proteomes" id="UP000281406"/>
    </source>
</evidence>
<dbReference type="InterPro" id="IPR016161">
    <property type="entry name" value="Ald_DH/histidinol_DH"/>
</dbReference>
<proteinExistence type="inferred from homology"/>
<accession>A0A3N0YRM4</accession>
<dbReference type="InterPro" id="IPR044638">
    <property type="entry name" value="ALDH7A1-like"/>
</dbReference>
<dbReference type="OrthoDB" id="5920062at2759"/>
<dbReference type="PROSITE" id="PS00687">
    <property type="entry name" value="ALDEHYDE_DEHYDR_GLU"/>
    <property type="match status" value="1"/>
</dbReference>
<evidence type="ECO:0000256" key="5">
    <source>
        <dbReference type="PROSITE-ProRule" id="PRU10007"/>
    </source>
</evidence>
<evidence type="ECO:0000313" key="8">
    <source>
        <dbReference type="EMBL" id="ROL48824.1"/>
    </source>
</evidence>
<dbReference type="GO" id="GO:0004029">
    <property type="term" value="F:aldehyde dehydrogenase (NAD+) activity"/>
    <property type="evidence" value="ECO:0007669"/>
    <property type="project" value="InterPro"/>
</dbReference>
<dbReference type="AlphaFoldDB" id="A0A3N0YRM4"/>
<gene>
    <name evidence="8" type="ORF">DPX16_22343</name>
</gene>
<name>A0A3N0YRM4_ANAGA</name>
<dbReference type="InterPro" id="IPR016163">
    <property type="entry name" value="Ald_DH_C"/>
</dbReference>
<evidence type="ECO:0000256" key="2">
    <source>
        <dbReference type="ARBA" id="ARBA00011881"/>
    </source>
</evidence>
<comment type="caution">
    <text evidence="8">The sequence shown here is derived from an EMBL/GenBank/DDBJ whole genome shotgun (WGS) entry which is preliminary data.</text>
</comment>
<sequence>MDGLLRNCGTGFRVDEAFTMDDLVDSISADTSGLRCGHVQLRIVFITPLLELGGNNAIIVFDDADLNLVVPSAVFASVGTAGQRCTTTRRLMLHESVHDEVVERITKAYQQIRIGDPWDPNTLYGPLHTKQAVQQYLAAIEQAKQQGGTLVCGGKHRVAPLVSGVGVIFFENSDNFVADKTHWLCIHKASKHSDFQVLRQNVGLLLAGFCVSITCMCRSAHMNSVRE</sequence>